<proteinExistence type="predicted"/>
<evidence type="ECO:0000256" key="1">
    <source>
        <dbReference type="SAM" id="MobiDB-lite"/>
    </source>
</evidence>
<dbReference type="Proteomes" id="UP000243498">
    <property type="component" value="Unassembled WGS sequence"/>
</dbReference>
<reference evidence="3 4" key="1">
    <citation type="journal article" date="2016" name="Genome Biol. Evol.">
        <title>Divergent and convergent evolution of fungal pathogenicity.</title>
        <authorList>
            <person name="Shang Y."/>
            <person name="Xiao G."/>
            <person name="Zheng P."/>
            <person name="Cen K."/>
            <person name="Zhan S."/>
            <person name="Wang C."/>
        </authorList>
    </citation>
    <scope>NUCLEOTIDE SEQUENCE [LARGE SCALE GENOMIC DNA]</scope>
    <source>
        <strain evidence="3 4">RCEF 4871</strain>
    </source>
</reference>
<evidence type="ECO:0000259" key="2">
    <source>
        <dbReference type="PROSITE" id="PS50011"/>
    </source>
</evidence>
<dbReference type="CDD" id="cd00180">
    <property type="entry name" value="PKc"/>
    <property type="match status" value="1"/>
</dbReference>
<dbReference type="AlphaFoldDB" id="A0A166VZR0"/>
<evidence type="ECO:0000313" key="3">
    <source>
        <dbReference type="EMBL" id="OAA34203.1"/>
    </source>
</evidence>
<dbReference type="PROSITE" id="PS50011">
    <property type="entry name" value="PROTEIN_KINASE_DOM"/>
    <property type="match status" value="1"/>
</dbReference>
<dbReference type="InterPro" id="IPR008271">
    <property type="entry name" value="Ser/Thr_kinase_AS"/>
</dbReference>
<dbReference type="SUPFAM" id="SSF56112">
    <property type="entry name" value="Protein kinase-like (PK-like)"/>
    <property type="match status" value="1"/>
</dbReference>
<dbReference type="Pfam" id="PF00069">
    <property type="entry name" value="Pkinase"/>
    <property type="match status" value="1"/>
</dbReference>
<keyword evidence="4" id="KW-1185">Reference proteome</keyword>
<dbReference type="SMART" id="SM00220">
    <property type="entry name" value="S_TKc"/>
    <property type="match status" value="1"/>
</dbReference>
<accession>A0A166VZR0</accession>
<dbReference type="EMBL" id="AZHC01000059">
    <property type="protein sequence ID" value="OAA34203.1"/>
    <property type="molecule type" value="Genomic_DNA"/>
</dbReference>
<dbReference type="PANTHER" id="PTHR44167">
    <property type="entry name" value="OVARIAN-SPECIFIC SERINE/THREONINE-PROTEIN KINASE LOK-RELATED"/>
    <property type="match status" value="1"/>
</dbReference>
<sequence>MSTHETVDLSKVVVILGSFVGVNDILKLSENSRYEFRPPTGNADTSWKGGQPREQELNRPFLALTIGEHLYDPRGWVLGSDRDSDECDLQLAETNQMGISRRFIRIDISPATHNLRVTDSAVRYYNPYTTHYNKYIHSENITHRDVKPANVLVEKQGRKLTVKLADFATSIYNAIGKMDTFTGTEKYMAPELFESPRRYTDKVDMWSLGLIGMQLFTTWDPAGDDGWNPRDFGPWMRQAILPRLGEAPEQYRPLLKGLLRKNPKRRWSAQKCLIWLWKYLESDAPDGEGPVNSRKRSASKLDEPLLNTDDCERRRRSPGPSLSTARVRAAPRAEQHSEESSSLPDTLSPGAWVPELVTAPTPTPDDGLSDLGDVEAEDGSSDDELEDDWGKDEENE</sequence>
<keyword evidence="3" id="KW-0418">Kinase</keyword>
<dbReference type="PANTHER" id="PTHR44167:SF24">
    <property type="entry name" value="SERINE_THREONINE-PROTEIN KINASE CHK2"/>
    <property type="match status" value="1"/>
</dbReference>
<dbReference type="PROSITE" id="PS00108">
    <property type="entry name" value="PROTEIN_KINASE_ST"/>
    <property type="match status" value="1"/>
</dbReference>
<keyword evidence="3" id="KW-0808">Transferase</keyword>
<gene>
    <name evidence="3" type="ORF">NOR_08604</name>
</gene>
<organism evidence="3 4">
    <name type="scientific">Metarhizium rileyi (strain RCEF 4871)</name>
    <name type="common">Nomuraea rileyi</name>
    <dbReference type="NCBI Taxonomy" id="1649241"/>
    <lineage>
        <taxon>Eukaryota</taxon>
        <taxon>Fungi</taxon>
        <taxon>Dikarya</taxon>
        <taxon>Ascomycota</taxon>
        <taxon>Pezizomycotina</taxon>
        <taxon>Sordariomycetes</taxon>
        <taxon>Hypocreomycetidae</taxon>
        <taxon>Hypocreales</taxon>
        <taxon>Clavicipitaceae</taxon>
        <taxon>Metarhizium</taxon>
    </lineage>
</organism>
<name>A0A166VZR0_METRR</name>
<dbReference type="InterPro" id="IPR011009">
    <property type="entry name" value="Kinase-like_dom_sf"/>
</dbReference>
<dbReference type="GO" id="GO:0005634">
    <property type="term" value="C:nucleus"/>
    <property type="evidence" value="ECO:0007669"/>
    <property type="project" value="TreeGrafter"/>
</dbReference>
<feature type="domain" description="Protein kinase" evidence="2">
    <location>
        <begin position="1"/>
        <end position="280"/>
    </location>
</feature>
<dbReference type="STRING" id="1081105.A0A166VZR0"/>
<dbReference type="OrthoDB" id="4935649at2759"/>
<dbReference type="GO" id="GO:0005737">
    <property type="term" value="C:cytoplasm"/>
    <property type="evidence" value="ECO:0007669"/>
    <property type="project" value="TreeGrafter"/>
</dbReference>
<feature type="compositionally biased region" description="Acidic residues" evidence="1">
    <location>
        <begin position="372"/>
        <end position="396"/>
    </location>
</feature>
<protein>
    <submittedName>
        <fullName evidence="3">Calcium/calmodulin-dependent protein kinase type IV</fullName>
    </submittedName>
</protein>
<comment type="caution">
    <text evidence="3">The sequence shown here is derived from an EMBL/GenBank/DDBJ whole genome shotgun (WGS) entry which is preliminary data.</text>
</comment>
<dbReference type="GO" id="GO:0004674">
    <property type="term" value="F:protein serine/threonine kinase activity"/>
    <property type="evidence" value="ECO:0007669"/>
    <property type="project" value="TreeGrafter"/>
</dbReference>
<feature type="region of interest" description="Disordered" evidence="1">
    <location>
        <begin position="286"/>
        <end position="396"/>
    </location>
</feature>
<evidence type="ECO:0000313" key="4">
    <source>
        <dbReference type="Proteomes" id="UP000243498"/>
    </source>
</evidence>
<dbReference type="GO" id="GO:0005524">
    <property type="term" value="F:ATP binding"/>
    <property type="evidence" value="ECO:0007669"/>
    <property type="project" value="InterPro"/>
</dbReference>
<dbReference type="GO" id="GO:0044773">
    <property type="term" value="P:mitotic DNA damage checkpoint signaling"/>
    <property type="evidence" value="ECO:0007669"/>
    <property type="project" value="TreeGrafter"/>
</dbReference>
<dbReference type="InterPro" id="IPR000719">
    <property type="entry name" value="Prot_kinase_dom"/>
</dbReference>
<dbReference type="Gene3D" id="1.10.510.10">
    <property type="entry name" value="Transferase(Phosphotransferase) domain 1"/>
    <property type="match status" value="1"/>
</dbReference>